<dbReference type="GO" id="GO:0046983">
    <property type="term" value="F:protein dimerization activity"/>
    <property type="evidence" value="ECO:0007669"/>
    <property type="project" value="InterPro"/>
</dbReference>
<dbReference type="Gene3D" id="3.30.450.20">
    <property type="entry name" value="PAS domain"/>
    <property type="match status" value="1"/>
</dbReference>
<dbReference type="PROSITE" id="PS50109">
    <property type="entry name" value="HIS_KIN"/>
    <property type="match status" value="1"/>
</dbReference>
<dbReference type="InterPro" id="IPR050482">
    <property type="entry name" value="Sensor_HK_TwoCompSys"/>
</dbReference>
<dbReference type="InterPro" id="IPR000014">
    <property type="entry name" value="PAS"/>
</dbReference>
<dbReference type="AlphaFoldDB" id="A0A0N0XJ14"/>
<evidence type="ECO:0000259" key="4">
    <source>
        <dbReference type="PROSITE" id="PS50109"/>
    </source>
</evidence>
<dbReference type="Proteomes" id="UP000037939">
    <property type="component" value="Unassembled WGS sequence"/>
</dbReference>
<accession>A0A0N0XJ14</accession>
<dbReference type="Pfam" id="PF02518">
    <property type="entry name" value="HATPase_c"/>
    <property type="match status" value="1"/>
</dbReference>
<protein>
    <submittedName>
        <fullName evidence="5">Sensor histidine kinase ComP</fullName>
        <ecNumber evidence="5">2.7.13.3</ecNumber>
    </submittedName>
</protein>
<dbReference type="Gene3D" id="1.20.5.1930">
    <property type="match status" value="1"/>
</dbReference>
<keyword evidence="1 5" id="KW-0808">Transferase</keyword>
<name>A0A0N0XJ14_9NEIS</name>
<dbReference type="InterPro" id="IPR013656">
    <property type="entry name" value="PAS_4"/>
</dbReference>
<proteinExistence type="predicted"/>
<dbReference type="PANTHER" id="PTHR24421">
    <property type="entry name" value="NITRATE/NITRITE SENSOR PROTEIN NARX-RELATED"/>
    <property type="match status" value="1"/>
</dbReference>
<dbReference type="EMBL" id="LAQT01000027">
    <property type="protein sequence ID" value="KPC50689.1"/>
    <property type="molecule type" value="Genomic_DNA"/>
</dbReference>
<dbReference type="CDD" id="cd00130">
    <property type="entry name" value="PAS"/>
    <property type="match status" value="1"/>
</dbReference>
<evidence type="ECO:0000256" key="2">
    <source>
        <dbReference type="ARBA" id="ARBA00022777"/>
    </source>
</evidence>
<dbReference type="RefSeq" id="WP_053938924.1">
    <property type="nucleotide sequence ID" value="NZ_LAQT01000027.1"/>
</dbReference>
<sequence>METQEHMVEIGPLCEQVLVTLNLGVIVVDQSLRVLEWNDWMSRHSGIARDTALHRPVLELFPGLSGTRFEAAIQQALLLHQPAILTGSLNRNPLPLYANPANKHDRLHQAIQILPLRHSSEQHFCVIQVSDVSAAFEREAALRRQATLLNDSLQAQSRLMQELEQHNDLLDLQVRERTAQLEELARHLQDVTEAEKSQLARELHDELGSILTAARIDVSWSARKLGDSVPEIQDKLQRVLNNLSEAIQMKRRIIDGMRPTLLTQFGLVEALEFAAGEMADVNGWQLGLDLDAKAQHLPEDISLALFRVAQEALTNAAKYAQATRVDLLLQLDPDEIWFTVADNGVGMTEEARNTPRTHGILGMRQRIVARGGDFELVSVPGKGTRVEVRLPLAAGSGVAPTATPAPEH</sequence>
<dbReference type="Pfam" id="PF07730">
    <property type="entry name" value="HisKA_3"/>
    <property type="match status" value="1"/>
</dbReference>
<dbReference type="SMART" id="SM00091">
    <property type="entry name" value="PAS"/>
    <property type="match status" value="1"/>
</dbReference>
<dbReference type="InterPro" id="IPR011712">
    <property type="entry name" value="Sig_transdc_His_kin_sub3_dim/P"/>
</dbReference>
<keyword evidence="6" id="KW-1185">Reference proteome</keyword>
<dbReference type="GO" id="GO:0016020">
    <property type="term" value="C:membrane"/>
    <property type="evidence" value="ECO:0007669"/>
    <property type="project" value="InterPro"/>
</dbReference>
<dbReference type="OrthoDB" id="9797605at2"/>
<dbReference type="InterPro" id="IPR005467">
    <property type="entry name" value="His_kinase_dom"/>
</dbReference>
<keyword evidence="2 5" id="KW-0418">Kinase</keyword>
<evidence type="ECO:0000256" key="1">
    <source>
        <dbReference type="ARBA" id="ARBA00022679"/>
    </source>
</evidence>
<dbReference type="Gene3D" id="3.30.565.10">
    <property type="entry name" value="Histidine kinase-like ATPase, C-terminal domain"/>
    <property type="match status" value="1"/>
</dbReference>
<dbReference type="SUPFAM" id="SSF55785">
    <property type="entry name" value="PYP-like sensor domain (PAS domain)"/>
    <property type="match status" value="1"/>
</dbReference>
<dbReference type="InterPro" id="IPR036890">
    <property type="entry name" value="HATPase_C_sf"/>
</dbReference>
<evidence type="ECO:0000256" key="3">
    <source>
        <dbReference type="ARBA" id="ARBA00023012"/>
    </source>
</evidence>
<evidence type="ECO:0000313" key="6">
    <source>
        <dbReference type="Proteomes" id="UP000037939"/>
    </source>
</evidence>
<comment type="caution">
    <text evidence="5">The sequence shown here is derived from an EMBL/GenBank/DDBJ whole genome shotgun (WGS) entry which is preliminary data.</text>
</comment>
<dbReference type="CDD" id="cd16917">
    <property type="entry name" value="HATPase_UhpB-NarQ-NarX-like"/>
    <property type="match status" value="1"/>
</dbReference>
<dbReference type="GO" id="GO:0000155">
    <property type="term" value="F:phosphorelay sensor kinase activity"/>
    <property type="evidence" value="ECO:0007669"/>
    <property type="project" value="InterPro"/>
</dbReference>
<gene>
    <name evidence="5" type="primary">comP</name>
    <name evidence="5" type="ORF">WG78_16585</name>
</gene>
<dbReference type="SUPFAM" id="SSF55874">
    <property type="entry name" value="ATPase domain of HSP90 chaperone/DNA topoisomerase II/histidine kinase"/>
    <property type="match status" value="1"/>
</dbReference>
<keyword evidence="3" id="KW-0902">Two-component regulatory system</keyword>
<evidence type="ECO:0000313" key="5">
    <source>
        <dbReference type="EMBL" id="KPC50689.1"/>
    </source>
</evidence>
<reference evidence="5 6" key="1">
    <citation type="submission" date="2015-07" db="EMBL/GenBank/DDBJ databases">
        <title>Draft genome sequence of the Amantichitinum ursilacus IGB-41, a new chitin-degrading bacterium.</title>
        <authorList>
            <person name="Kirstahler P."/>
            <person name="Guenther M."/>
            <person name="Grumaz C."/>
            <person name="Rupp S."/>
            <person name="Zibek S."/>
            <person name="Sohn K."/>
        </authorList>
    </citation>
    <scope>NUCLEOTIDE SEQUENCE [LARGE SCALE GENOMIC DNA]</scope>
    <source>
        <strain evidence="5 6">IGB-41</strain>
    </source>
</reference>
<dbReference type="SMART" id="SM00387">
    <property type="entry name" value="HATPase_c"/>
    <property type="match status" value="1"/>
</dbReference>
<dbReference type="EC" id="2.7.13.3" evidence="5"/>
<organism evidence="5 6">
    <name type="scientific">Amantichitinum ursilacus</name>
    <dbReference type="NCBI Taxonomy" id="857265"/>
    <lineage>
        <taxon>Bacteria</taxon>
        <taxon>Pseudomonadati</taxon>
        <taxon>Pseudomonadota</taxon>
        <taxon>Betaproteobacteria</taxon>
        <taxon>Neisseriales</taxon>
        <taxon>Chitinibacteraceae</taxon>
        <taxon>Amantichitinum</taxon>
    </lineage>
</organism>
<dbReference type="InterPro" id="IPR003594">
    <property type="entry name" value="HATPase_dom"/>
</dbReference>
<dbReference type="InterPro" id="IPR035965">
    <property type="entry name" value="PAS-like_dom_sf"/>
</dbReference>
<dbReference type="STRING" id="857265.WG78_16585"/>
<feature type="domain" description="Histidine kinase" evidence="4">
    <location>
        <begin position="198"/>
        <end position="394"/>
    </location>
</feature>
<dbReference type="Pfam" id="PF08448">
    <property type="entry name" value="PAS_4"/>
    <property type="match status" value="1"/>
</dbReference>